<dbReference type="STRING" id="48467.SAMN02745166_03560"/>
<dbReference type="PANTHER" id="PTHR43629:SF2">
    <property type="entry name" value="RHODANESE-LIKE_PPIC DOMAIN-CONTAINING PROTEIN 12, CHLOROPLASTIC"/>
    <property type="match status" value="1"/>
</dbReference>
<proteinExistence type="predicted"/>
<dbReference type="AlphaFoldDB" id="A0A1T4YLK8"/>
<organism evidence="2 3">
    <name type="scientific">Prosthecobacter debontii</name>
    <dbReference type="NCBI Taxonomy" id="48467"/>
    <lineage>
        <taxon>Bacteria</taxon>
        <taxon>Pseudomonadati</taxon>
        <taxon>Verrucomicrobiota</taxon>
        <taxon>Verrucomicrobiia</taxon>
        <taxon>Verrucomicrobiales</taxon>
        <taxon>Verrucomicrobiaceae</taxon>
        <taxon>Prosthecobacter</taxon>
    </lineage>
</organism>
<dbReference type="InterPro" id="IPR036873">
    <property type="entry name" value="Rhodanese-like_dom_sf"/>
</dbReference>
<dbReference type="RefSeq" id="WP_078814741.1">
    <property type="nucleotide sequence ID" value="NZ_FUYE01000013.1"/>
</dbReference>
<feature type="domain" description="Rhodanese" evidence="1">
    <location>
        <begin position="25"/>
        <end position="115"/>
    </location>
</feature>
<evidence type="ECO:0000259" key="1">
    <source>
        <dbReference type="PROSITE" id="PS50206"/>
    </source>
</evidence>
<dbReference type="PROSITE" id="PS50206">
    <property type="entry name" value="RHODANESE_3"/>
    <property type="match status" value="1"/>
</dbReference>
<keyword evidence="3" id="KW-1185">Reference proteome</keyword>
<dbReference type="SMART" id="SM00450">
    <property type="entry name" value="RHOD"/>
    <property type="match status" value="1"/>
</dbReference>
<gene>
    <name evidence="2" type="ORF">SAMN02745166_03560</name>
</gene>
<name>A0A1T4YLK8_9BACT</name>
<dbReference type="GO" id="GO:0016740">
    <property type="term" value="F:transferase activity"/>
    <property type="evidence" value="ECO:0007669"/>
    <property type="project" value="UniProtKB-KW"/>
</dbReference>
<dbReference type="PANTHER" id="PTHR43629">
    <property type="entry name" value="PEPTIDYL-PROLYL CIS-TRANS ISOMERASE"/>
    <property type="match status" value="1"/>
</dbReference>
<evidence type="ECO:0000313" key="3">
    <source>
        <dbReference type="Proteomes" id="UP000190774"/>
    </source>
</evidence>
<protein>
    <submittedName>
        <fullName evidence="2">Rhodanese-related sulfurtransferase</fullName>
    </submittedName>
</protein>
<dbReference type="InterPro" id="IPR001763">
    <property type="entry name" value="Rhodanese-like_dom"/>
</dbReference>
<dbReference type="Pfam" id="PF00581">
    <property type="entry name" value="Rhodanese"/>
    <property type="match status" value="1"/>
</dbReference>
<dbReference type="EMBL" id="FUYE01000013">
    <property type="protein sequence ID" value="SKB02155.1"/>
    <property type="molecule type" value="Genomic_DNA"/>
</dbReference>
<dbReference type="Proteomes" id="UP000190774">
    <property type="component" value="Unassembled WGS sequence"/>
</dbReference>
<dbReference type="InterPro" id="IPR052204">
    <property type="entry name" value="PpiC/parvulin_rotamase"/>
</dbReference>
<dbReference type="Gene3D" id="3.40.250.10">
    <property type="entry name" value="Rhodanese-like domain"/>
    <property type="match status" value="1"/>
</dbReference>
<sequence length="117" mass="13296">MPSAPSDLPLEVSVDEVSYLLDRPGAPKPRLVDCRELDEWQICHLSGAQLVPLSQFGELAPQRFSQPAEHVIIYCHHGMRSLRAAEWLRQRGFTQVQSMRGGIDAWAELVEPEMPRY</sequence>
<dbReference type="SUPFAM" id="SSF52821">
    <property type="entry name" value="Rhodanese/Cell cycle control phosphatase"/>
    <property type="match status" value="1"/>
</dbReference>
<accession>A0A1T4YLK8</accession>
<dbReference type="OrthoDB" id="9800872at2"/>
<evidence type="ECO:0000313" key="2">
    <source>
        <dbReference type="EMBL" id="SKB02155.1"/>
    </source>
</evidence>
<keyword evidence="2" id="KW-0808">Transferase</keyword>
<reference evidence="3" key="1">
    <citation type="submission" date="2017-02" db="EMBL/GenBank/DDBJ databases">
        <authorList>
            <person name="Varghese N."/>
            <person name="Submissions S."/>
        </authorList>
    </citation>
    <scope>NUCLEOTIDE SEQUENCE [LARGE SCALE GENOMIC DNA]</scope>
    <source>
        <strain evidence="3">ATCC 700200</strain>
    </source>
</reference>
<dbReference type="CDD" id="cd00158">
    <property type="entry name" value="RHOD"/>
    <property type="match status" value="1"/>
</dbReference>